<protein>
    <submittedName>
        <fullName evidence="5">Bacteriophage protease</fullName>
    </submittedName>
</protein>
<dbReference type="RefSeq" id="WP_099183161.1">
    <property type="nucleotide sequence ID" value="NZ_BAQW01000010.1"/>
</dbReference>
<evidence type="ECO:0000259" key="4">
    <source>
        <dbReference type="Pfam" id="PF04586"/>
    </source>
</evidence>
<feature type="domain" description="Prohead serine protease" evidence="4">
    <location>
        <begin position="41"/>
        <end position="170"/>
    </location>
</feature>
<keyword evidence="6" id="KW-1185">Reference proteome</keyword>
<gene>
    <name evidence="5" type="ORF">AA0228_2180</name>
</gene>
<keyword evidence="3" id="KW-0378">Hydrolase</keyword>
<dbReference type="Pfam" id="PF04586">
    <property type="entry name" value="Peptidase_S78"/>
    <property type="match status" value="1"/>
</dbReference>
<reference evidence="5" key="1">
    <citation type="submission" date="2013-04" db="EMBL/GenBank/DDBJ databases">
        <title>The genome sequencing project of 58 acetic acid bacteria.</title>
        <authorList>
            <person name="Okamoto-Kainuma A."/>
            <person name="Ishikawa M."/>
            <person name="Umino S."/>
            <person name="Koizumi Y."/>
            <person name="Shiwa Y."/>
            <person name="Yoshikawa H."/>
            <person name="Matsutani M."/>
            <person name="Matsushita K."/>
        </authorList>
    </citation>
    <scope>NUCLEOTIDE SEQUENCE</scope>
    <source>
        <strain evidence="5">NRIC 0228</strain>
    </source>
</reference>
<evidence type="ECO:0000256" key="3">
    <source>
        <dbReference type="ARBA" id="ARBA00022801"/>
    </source>
</evidence>
<dbReference type="GO" id="GO:0006508">
    <property type="term" value="P:proteolysis"/>
    <property type="evidence" value="ECO:0007669"/>
    <property type="project" value="UniProtKB-KW"/>
</dbReference>
<keyword evidence="1" id="KW-1188">Viral release from host cell</keyword>
<evidence type="ECO:0000256" key="1">
    <source>
        <dbReference type="ARBA" id="ARBA00022612"/>
    </source>
</evidence>
<dbReference type="Proteomes" id="UP001061070">
    <property type="component" value="Unassembled WGS sequence"/>
</dbReference>
<proteinExistence type="predicted"/>
<dbReference type="EMBL" id="BAQW01000010">
    <property type="protein sequence ID" value="GBR14121.1"/>
    <property type="molecule type" value="Genomic_DNA"/>
</dbReference>
<evidence type="ECO:0000256" key="2">
    <source>
        <dbReference type="ARBA" id="ARBA00022670"/>
    </source>
</evidence>
<keyword evidence="2 5" id="KW-0645">Protease</keyword>
<organism evidence="5 6">
    <name type="scientific">Gluconobacter frateurii NRIC 0228</name>
    <dbReference type="NCBI Taxonomy" id="1307946"/>
    <lineage>
        <taxon>Bacteria</taxon>
        <taxon>Pseudomonadati</taxon>
        <taxon>Pseudomonadota</taxon>
        <taxon>Alphaproteobacteria</taxon>
        <taxon>Acetobacterales</taxon>
        <taxon>Acetobacteraceae</taxon>
        <taxon>Gluconobacter</taxon>
    </lineage>
</organism>
<comment type="caution">
    <text evidence="5">The sequence shown here is derived from an EMBL/GenBank/DDBJ whole genome shotgun (WGS) entry which is preliminary data.</text>
</comment>
<name>A0ABQ0QCS4_9PROT</name>
<sequence length="195" mass="21746">MKKTKHLNIKEFVSLDKDQREDVLVTKDVSIKLEDVDSESRTASFIITTGTPDTSADVVVPDGVDFTFFDKNPVVLWQHNRDELPVGKCISHKKISNGHIATVEFAPSEMNPKAEQIFQLVKSGFLSAVSVGFIPTDLEPNSYGGYTINNCFLFEFSIVTVPANPECLIVEQTKPKSKSMSNKMAKAKMLIKLYK</sequence>
<dbReference type="GO" id="GO:0008233">
    <property type="term" value="F:peptidase activity"/>
    <property type="evidence" value="ECO:0007669"/>
    <property type="project" value="UniProtKB-KW"/>
</dbReference>
<accession>A0ABQ0QCS4</accession>
<dbReference type="InterPro" id="IPR054613">
    <property type="entry name" value="Peptidase_S78_dom"/>
</dbReference>
<evidence type="ECO:0000313" key="5">
    <source>
        <dbReference type="EMBL" id="GBR14121.1"/>
    </source>
</evidence>
<evidence type="ECO:0000313" key="6">
    <source>
        <dbReference type="Proteomes" id="UP001061070"/>
    </source>
</evidence>